<dbReference type="AlphaFoldDB" id="A0AAD6H714"/>
<protein>
    <submittedName>
        <fullName evidence="1">Uncharacterized protein</fullName>
    </submittedName>
</protein>
<reference evidence="1" key="1">
    <citation type="journal article" date="2023" name="IMA Fungus">
        <title>Comparative genomic study of the Penicillium genus elucidates a diverse pangenome and 15 lateral gene transfer events.</title>
        <authorList>
            <person name="Petersen C."/>
            <person name="Sorensen T."/>
            <person name="Nielsen M.R."/>
            <person name="Sondergaard T.E."/>
            <person name="Sorensen J.L."/>
            <person name="Fitzpatrick D.A."/>
            <person name="Frisvad J.C."/>
            <person name="Nielsen K.L."/>
        </authorList>
    </citation>
    <scope>NUCLEOTIDE SEQUENCE</scope>
    <source>
        <strain evidence="1">IBT 12815</strain>
    </source>
</reference>
<keyword evidence="2" id="KW-1185">Reference proteome</keyword>
<dbReference type="GeneID" id="81581461"/>
<accession>A0AAD6H714</accession>
<gene>
    <name evidence="1" type="ORF">N7537_000161</name>
</gene>
<proteinExistence type="predicted"/>
<evidence type="ECO:0000313" key="1">
    <source>
        <dbReference type="EMBL" id="KAJ5615047.1"/>
    </source>
</evidence>
<sequence length="130" mass="14693">MGQQAAAMQVQDAEGRFDKFGLWNFQGIAFHVCSAFSRFMTAQRSNSDAEGIWYTSTYNNPEMQTVIADFRENIGRLQISESEASLRWIYYHSKLQKGDGVILEASSGPELAQHIKDIAKDLLCKRLRGP</sequence>
<evidence type="ECO:0000313" key="2">
    <source>
        <dbReference type="Proteomes" id="UP001213799"/>
    </source>
</evidence>
<comment type="caution">
    <text evidence="1">The sequence shown here is derived from an EMBL/GenBank/DDBJ whole genome shotgun (WGS) entry which is preliminary data.</text>
</comment>
<dbReference type="RefSeq" id="XP_056756214.1">
    <property type="nucleotide sequence ID" value="XM_056891219.1"/>
</dbReference>
<dbReference type="Proteomes" id="UP001213799">
    <property type="component" value="Unassembled WGS sequence"/>
</dbReference>
<dbReference type="EMBL" id="JAQJAE010000001">
    <property type="protein sequence ID" value="KAJ5615047.1"/>
    <property type="molecule type" value="Genomic_DNA"/>
</dbReference>
<organism evidence="1 2">
    <name type="scientific">Penicillium hordei</name>
    <dbReference type="NCBI Taxonomy" id="40994"/>
    <lineage>
        <taxon>Eukaryota</taxon>
        <taxon>Fungi</taxon>
        <taxon>Dikarya</taxon>
        <taxon>Ascomycota</taxon>
        <taxon>Pezizomycotina</taxon>
        <taxon>Eurotiomycetes</taxon>
        <taxon>Eurotiomycetidae</taxon>
        <taxon>Eurotiales</taxon>
        <taxon>Aspergillaceae</taxon>
        <taxon>Penicillium</taxon>
    </lineage>
</organism>
<name>A0AAD6H714_9EURO</name>
<reference evidence="1" key="2">
    <citation type="submission" date="2023-01" db="EMBL/GenBank/DDBJ databases">
        <authorList>
            <person name="Petersen C."/>
        </authorList>
    </citation>
    <scope>NUCLEOTIDE SEQUENCE</scope>
    <source>
        <strain evidence="1">IBT 12815</strain>
    </source>
</reference>